<dbReference type="EMBL" id="SJPW01000003">
    <property type="protein sequence ID" value="TWU56734.1"/>
    <property type="molecule type" value="Genomic_DNA"/>
</dbReference>
<keyword evidence="1" id="KW-1133">Transmembrane helix</keyword>
<accession>A0A5C6F8B3</accession>
<evidence type="ECO:0000313" key="3">
    <source>
        <dbReference type="Proteomes" id="UP000318288"/>
    </source>
</evidence>
<evidence type="ECO:0000313" key="2">
    <source>
        <dbReference type="EMBL" id="TWU56734.1"/>
    </source>
</evidence>
<feature type="transmembrane region" description="Helical" evidence="1">
    <location>
        <begin position="7"/>
        <end position="25"/>
    </location>
</feature>
<name>A0A5C6F8B3_9BACT</name>
<evidence type="ECO:0000256" key="1">
    <source>
        <dbReference type="SAM" id="Phobius"/>
    </source>
</evidence>
<keyword evidence="1" id="KW-0812">Transmembrane</keyword>
<dbReference type="Proteomes" id="UP000318288">
    <property type="component" value="Unassembled WGS sequence"/>
</dbReference>
<gene>
    <name evidence="2" type="ORF">Poly51_26510</name>
</gene>
<keyword evidence="3" id="KW-1185">Reference proteome</keyword>
<organism evidence="2 3">
    <name type="scientific">Rubripirellula tenax</name>
    <dbReference type="NCBI Taxonomy" id="2528015"/>
    <lineage>
        <taxon>Bacteria</taxon>
        <taxon>Pseudomonadati</taxon>
        <taxon>Planctomycetota</taxon>
        <taxon>Planctomycetia</taxon>
        <taxon>Pirellulales</taxon>
        <taxon>Pirellulaceae</taxon>
        <taxon>Rubripirellula</taxon>
    </lineage>
</organism>
<proteinExistence type="predicted"/>
<reference evidence="2 3" key="1">
    <citation type="submission" date="2019-02" db="EMBL/GenBank/DDBJ databases">
        <title>Deep-cultivation of Planctomycetes and their phenomic and genomic characterization uncovers novel biology.</title>
        <authorList>
            <person name="Wiegand S."/>
            <person name="Jogler M."/>
            <person name="Boedeker C."/>
            <person name="Pinto D."/>
            <person name="Vollmers J."/>
            <person name="Rivas-Marin E."/>
            <person name="Kohn T."/>
            <person name="Peeters S.H."/>
            <person name="Heuer A."/>
            <person name="Rast P."/>
            <person name="Oberbeckmann S."/>
            <person name="Bunk B."/>
            <person name="Jeske O."/>
            <person name="Meyerdierks A."/>
            <person name="Storesund J.E."/>
            <person name="Kallscheuer N."/>
            <person name="Luecker S."/>
            <person name="Lage O.M."/>
            <person name="Pohl T."/>
            <person name="Merkel B.J."/>
            <person name="Hornburger P."/>
            <person name="Mueller R.-W."/>
            <person name="Bruemmer F."/>
            <person name="Labrenz M."/>
            <person name="Spormann A.M."/>
            <person name="Op Den Camp H."/>
            <person name="Overmann J."/>
            <person name="Amann R."/>
            <person name="Jetten M.S.M."/>
            <person name="Mascher T."/>
            <person name="Medema M.H."/>
            <person name="Devos D.P."/>
            <person name="Kaster A.-K."/>
            <person name="Ovreas L."/>
            <person name="Rohde M."/>
            <person name="Galperin M.Y."/>
            <person name="Jogler C."/>
        </authorList>
    </citation>
    <scope>NUCLEOTIDE SEQUENCE [LARGE SCALE GENOMIC DNA]</scope>
    <source>
        <strain evidence="2 3">Poly51</strain>
    </source>
</reference>
<keyword evidence="1" id="KW-0472">Membrane</keyword>
<protein>
    <submittedName>
        <fullName evidence="2">Uncharacterized protein</fullName>
    </submittedName>
</protein>
<comment type="caution">
    <text evidence="2">The sequence shown here is derived from an EMBL/GenBank/DDBJ whole genome shotgun (WGS) entry which is preliminary data.</text>
</comment>
<sequence>MRYTIRRLLYFIAIVAITLAIYRSILFDVKRCNMVVGIFGPSFEHKGVVYDREVLHSQVKSSLPDMEYQSIPKPAWAEGIEISGSNGSTPARSDWFVIERAGVRNYLHLTSAHDGLAIDVWINEGVMYHQRKKNPDQVLPRELTLSNELVSVLHAEWNQWCNAHREDRITKR</sequence>
<dbReference type="AlphaFoldDB" id="A0A5C6F8B3"/>
<dbReference type="RefSeq" id="WP_146458026.1">
    <property type="nucleotide sequence ID" value="NZ_SJPW01000003.1"/>
</dbReference>